<dbReference type="Proteomes" id="UP000019586">
    <property type="component" value="Chromosome"/>
</dbReference>
<reference evidence="1 2" key="1">
    <citation type="journal article" date="2014" name="Proc. Natl. Acad. Sci. U.S.A.">
        <title>Molecular dissection of the evolution of carbapenem-resistant multilocus sequence type 258 Klebsiella pneumoniae.</title>
        <authorList>
            <person name="Deleo F.R."/>
            <person name="Chen L."/>
            <person name="Porcella S.F."/>
            <person name="Martens C.A."/>
            <person name="Kobayashi S.D."/>
            <person name="Porter A.R."/>
            <person name="Chavda K.D."/>
            <person name="Jacobs M.R."/>
            <person name="Mathema B."/>
            <person name="Olsen R.J."/>
            <person name="Bonomo R.A."/>
            <person name="Musser J.M."/>
            <person name="Kreiswirth B.N."/>
        </authorList>
    </citation>
    <scope>NUCLEOTIDE SEQUENCE [LARGE SCALE GENOMIC DNA]</scope>
    <source>
        <strain evidence="1">30684/NJST258_2</strain>
    </source>
</reference>
<dbReference type="HOGENOM" id="CLU_209086_0_0_6"/>
<name>W8UVM7_KLEPN</name>
<dbReference type="EMBL" id="CP006918">
    <property type="protein sequence ID" value="AHM79688.1"/>
    <property type="molecule type" value="Genomic_DNA"/>
</dbReference>
<dbReference type="KEGG" id="kps:KPNJ2_02908"/>
<evidence type="ECO:0000313" key="2">
    <source>
        <dbReference type="Proteomes" id="UP000019586"/>
    </source>
</evidence>
<dbReference type="AlphaFoldDB" id="W8UVM7"/>
<sequence length="61" mass="7096">MLFPQKVASCATRFMYQNVLNSVNNAAIHPWDYSWFVSIMPKNNTFTHQNFTGIRTSLRLS</sequence>
<dbReference type="PATRIC" id="fig|1420013.3.peg.2740"/>
<accession>W8UVM7</accession>
<organism evidence="1 2">
    <name type="scientific">Klebsiella pneumoniae 30684/NJST258_2</name>
    <dbReference type="NCBI Taxonomy" id="1420013"/>
    <lineage>
        <taxon>Bacteria</taxon>
        <taxon>Pseudomonadati</taxon>
        <taxon>Pseudomonadota</taxon>
        <taxon>Gammaproteobacteria</taxon>
        <taxon>Enterobacterales</taxon>
        <taxon>Enterobacteriaceae</taxon>
        <taxon>Klebsiella/Raoultella group</taxon>
        <taxon>Klebsiella</taxon>
        <taxon>Klebsiella pneumoniae complex</taxon>
    </lineage>
</organism>
<proteinExistence type="predicted"/>
<protein>
    <submittedName>
        <fullName evidence="1">Uncharacterized protein</fullName>
    </submittedName>
</protein>
<evidence type="ECO:0000313" key="1">
    <source>
        <dbReference type="EMBL" id="AHM79688.1"/>
    </source>
</evidence>
<gene>
    <name evidence="1" type="ORF">KPNJ2_02908</name>
</gene>